<reference evidence="2" key="1">
    <citation type="journal article" date="2020" name="Stud. Mycol.">
        <title>101 Dothideomycetes genomes: a test case for predicting lifestyles and emergence of pathogens.</title>
        <authorList>
            <person name="Haridas S."/>
            <person name="Albert R."/>
            <person name="Binder M."/>
            <person name="Bloem J."/>
            <person name="Labutti K."/>
            <person name="Salamov A."/>
            <person name="Andreopoulos B."/>
            <person name="Baker S."/>
            <person name="Barry K."/>
            <person name="Bills G."/>
            <person name="Bluhm B."/>
            <person name="Cannon C."/>
            <person name="Castanera R."/>
            <person name="Culley D."/>
            <person name="Daum C."/>
            <person name="Ezra D."/>
            <person name="Gonzalez J."/>
            <person name="Henrissat B."/>
            <person name="Kuo A."/>
            <person name="Liang C."/>
            <person name="Lipzen A."/>
            <person name="Lutzoni F."/>
            <person name="Magnuson J."/>
            <person name="Mondo S."/>
            <person name="Nolan M."/>
            <person name="Ohm R."/>
            <person name="Pangilinan J."/>
            <person name="Park H.-J."/>
            <person name="Ramirez L."/>
            <person name="Alfaro M."/>
            <person name="Sun H."/>
            <person name="Tritt A."/>
            <person name="Yoshinaga Y."/>
            <person name="Zwiers L.-H."/>
            <person name="Turgeon B."/>
            <person name="Goodwin S."/>
            <person name="Spatafora J."/>
            <person name="Crous P."/>
            <person name="Grigoriev I."/>
        </authorList>
    </citation>
    <scope>NUCLEOTIDE SEQUENCE</scope>
    <source>
        <strain evidence="2">CBS 130266</strain>
    </source>
</reference>
<feature type="region of interest" description="Disordered" evidence="1">
    <location>
        <begin position="1"/>
        <end position="65"/>
    </location>
</feature>
<evidence type="ECO:0000313" key="3">
    <source>
        <dbReference type="Proteomes" id="UP000800235"/>
    </source>
</evidence>
<proteinExistence type="predicted"/>
<dbReference type="AlphaFoldDB" id="A0A9P4NGH5"/>
<dbReference type="EMBL" id="MU007107">
    <property type="protein sequence ID" value="KAF2420692.1"/>
    <property type="molecule type" value="Genomic_DNA"/>
</dbReference>
<name>A0A9P4NGH5_9PEZI</name>
<evidence type="ECO:0000256" key="1">
    <source>
        <dbReference type="SAM" id="MobiDB-lite"/>
    </source>
</evidence>
<dbReference type="Proteomes" id="UP000800235">
    <property type="component" value="Unassembled WGS sequence"/>
</dbReference>
<gene>
    <name evidence="2" type="ORF">EJ08DRAFT_665496</name>
</gene>
<comment type="caution">
    <text evidence="2">The sequence shown here is derived from an EMBL/GenBank/DDBJ whole genome shotgun (WGS) entry which is preliminary data.</text>
</comment>
<keyword evidence="3" id="KW-1185">Reference proteome</keyword>
<organism evidence="2 3">
    <name type="scientific">Tothia fuscella</name>
    <dbReference type="NCBI Taxonomy" id="1048955"/>
    <lineage>
        <taxon>Eukaryota</taxon>
        <taxon>Fungi</taxon>
        <taxon>Dikarya</taxon>
        <taxon>Ascomycota</taxon>
        <taxon>Pezizomycotina</taxon>
        <taxon>Dothideomycetes</taxon>
        <taxon>Pleosporomycetidae</taxon>
        <taxon>Venturiales</taxon>
        <taxon>Cylindrosympodiaceae</taxon>
        <taxon>Tothia</taxon>
    </lineage>
</organism>
<protein>
    <submittedName>
        <fullName evidence="2">Uncharacterized protein</fullName>
    </submittedName>
</protein>
<sequence length="197" mass="21930">MYPNKTRSGGTLKLASDVANKPTAKNAPKKKQQRTAPVSPKGKAPVRSGLTRTPAQAESTEEAVEEPVKYVNAGEISNDMSIPPKPFTKERLIKRYGRRHQKLREQGVPLGLLSCMPYVDCFSVDVEYRQAVGDIEICDPVIRDCDRAADKLADQLLSLNNADWDAEEPRRLLSSYHYQVSLINVLAGLDLFDDTDE</sequence>
<evidence type="ECO:0000313" key="2">
    <source>
        <dbReference type="EMBL" id="KAF2420692.1"/>
    </source>
</evidence>
<accession>A0A9P4NGH5</accession>